<sequence>MLSAAWLCLVFSAKRCCFHRLQLAEDVQELLLSPPIRLNWPRDDEMEDATFKAAIASAWTEGNVGSMNLSVHNIVFGVAGTVSFWPNRKELIKLWWKPPRMRGFVWLEESVPYEKDLPLVMVSEDTSRFSYTNAFGRPTGIRIARIILETFKLRIPDVNWFVLCDDDTIFSVENLVRVLNKYDSSQLYYIGSTSESHGQNLAFNFNMAYGGGGFAISYALAEALVKMLDNCLERYPELFGSDDRIHACISELGVPLTREPGFHQCDIMGNAMGLLAAHPVAPFVSLHHVEVMEPLLPGHTLQESLRLLTKAMRTEPGSFLQQSICYDQEQSLSYSVSTGYVVQVYPEILYPSRLERVEVTFRAWNERNGLNEFDQDTRESKGICRQPYLFYIEGMQYQKRSGSVISNYKRDLLVDHHKRYCWSRLFSLDKVQRIRVQSEPLTMNWYKVPRRQCCKVASLRDGVLNLRIQACQPGEIIAL</sequence>
<protein>
    <submittedName>
        <fullName evidence="1">Uncharacterized protein</fullName>
    </submittedName>
</protein>
<dbReference type="Proteomes" id="UP001162992">
    <property type="component" value="Chromosome 10"/>
</dbReference>
<reference evidence="2" key="1">
    <citation type="journal article" date="2024" name="Proc. Natl. Acad. Sci. U.S.A.">
        <title>Extraordinary preservation of gene collinearity over three hundred million years revealed in homosporous lycophytes.</title>
        <authorList>
            <person name="Li C."/>
            <person name="Wickell D."/>
            <person name="Kuo L.Y."/>
            <person name="Chen X."/>
            <person name="Nie B."/>
            <person name="Liao X."/>
            <person name="Peng D."/>
            <person name="Ji J."/>
            <person name="Jenkins J."/>
            <person name="Williams M."/>
            <person name="Shu S."/>
            <person name="Plott C."/>
            <person name="Barry K."/>
            <person name="Rajasekar S."/>
            <person name="Grimwood J."/>
            <person name="Han X."/>
            <person name="Sun S."/>
            <person name="Hou Z."/>
            <person name="He W."/>
            <person name="Dai G."/>
            <person name="Sun C."/>
            <person name="Schmutz J."/>
            <person name="Leebens-Mack J.H."/>
            <person name="Li F.W."/>
            <person name="Wang L."/>
        </authorList>
    </citation>
    <scope>NUCLEOTIDE SEQUENCE [LARGE SCALE GENOMIC DNA]</scope>
    <source>
        <strain evidence="2">cv. PW_Plant_1</strain>
    </source>
</reference>
<dbReference type="EMBL" id="CM055101">
    <property type="protein sequence ID" value="KAJ7541351.1"/>
    <property type="molecule type" value="Genomic_DNA"/>
</dbReference>
<comment type="caution">
    <text evidence="1">The sequence shown here is derived from an EMBL/GenBank/DDBJ whole genome shotgun (WGS) entry which is preliminary data.</text>
</comment>
<keyword evidence="2" id="KW-1185">Reference proteome</keyword>
<organism evidence="1 2">
    <name type="scientific">Diphasiastrum complanatum</name>
    <name type="common">Issler's clubmoss</name>
    <name type="synonym">Lycopodium complanatum</name>
    <dbReference type="NCBI Taxonomy" id="34168"/>
    <lineage>
        <taxon>Eukaryota</taxon>
        <taxon>Viridiplantae</taxon>
        <taxon>Streptophyta</taxon>
        <taxon>Embryophyta</taxon>
        <taxon>Tracheophyta</taxon>
        <taxon>Lycopodiopsida</taxon>
        <taxon>Lycopodiales</taxon>
        <taxon>Lycopodiaceae</taxon>
        <taxon>Lycopodioideae</taxon>
        <taxon>Diphasiastrum</taxon>
    </lineage>
</organism>
<name>A0ACC2CH82_DIPCM</name>
<gene>
    <name evidence="1" type="ORF">O6H91_10G055700</name>
</gene>
<evidence type="ECO:0000313" key="1">
    <source>
        <dbReference type="EMBL" id="KAJ7541351.1"/>
    </source>
</evidence>
<evidence type="ECO:0000313" key="2">
    <source>
        <dbReference type="Proteomes" id="UP001162992"/>
    </source>
</evidence>
<accession>A0ACC2CH82</accession>
<proteinExistence type="predicted"/>